<dbReference type="HOGENOM" id="CLU_023805_5_2_1"/>
<dbReference type="STRING" id="930990.A0A067N0S0"/>
<dbReference type="Gene3D" id="3.40.50.300">
    <property type="entry name" value="P-loop containing nucleotide triphosphate hydrolases"/>
    <property type="match status" value="1"/>
</dbReference>
<organism evidence="1 2">
    <name type="scientific">Botryobasidium botryosum (strain FD-172 SS1)</name>
    <dbReference type="NCBI Taxonomy" id="930990"/>
    <lineage>
        <taxon>Eukaryota</taxon>
        <taxon>Fungi</taxon>
        <taxon>Dikarya</taxon>
        <taxon>Basidiomycota</taxon>
        <taxon>Agaricomycotina</taxon>
        <taxon>Agaricomycetes</taxon>
        <taxon>Cantharellales</taxon>
        <taxon>Botryobasidiaceae</taxon>
        <taxon>Botryobasidium</taxon>
    </lineage>
</organism>
<evidence type="ECO:0000313" key="1">
    <source>
        <dbReference type="EMBL" id="KDQ20555.1"/>
    </source>
</evidence>
<dbReference type="AlphaFoldDB" id="A0A067N0S0"/>
<dbReference type="InParanoid" id="A0A067N0S0"/>
<name>A0A067N0S0_BOTB1</name>
<dbReference type="OrthoDB" id="3172613at2759"/>
<dbReference type="InterPro" id="IPR027417">
    <property type="entry name" value="P-loop_NTPase"/>
</dbReference>
<proteinExistence type="predicted"/>
<reference evidence="2" key="1">
    <citation type="journal article" date="2014" name="Proc. Natl. Acad. Sci. U.S.A.">
        <title>Extensive sampling of basidiomycete genomes demonstrates inadequacy of the white-rot/brown-rot paradigm for wood decay fungi.</title>
        <authorList>
            <person name="Riley R."/>
            <person name="Salamov A.A."/>
            <person name="Brown D.W."/>
            <person name="Nagy L.G."/>
            <person name="Floudas D."/>
            <person name="Held B.W."/>
            <person name="Levasseur A."/>
            <person name="Lombard V."/>
            <person name="Morin E."/>
            <person name="Otillar R."/>
            <person name="Lindquist E.A."/>
            <person name="Sun H."/>
            <person name="LaButti K.M."/>
            <person name="Schmutz J."/>
            <person name="Jabbour D."/>
            <person name="Luo H."/>
            <person name="Baker S.E."/>
            <person name="Pisabarro A.G."/>
            <person name="Walton J.D."/>
            <person name="Blanchette R.A."/>
            <person name="Henrissat B."/>
            <person name="Martin F."/>
            <person name="Cullen D."/>
            <person name="Hibbett D.S."/>
            <person name="Grigoriev I.V."/>
        </authorList>
    </citation>
    <scope>NUCLEOTIDE SEQUENCE [LARGE SCALE GENOMIC DNA]</scope>
    <source>
        <strain evidence="2">FD-172 SS1</strain>
    </source>
</reference>
<accession>A0A067N0S0</accession>
<protein>
    <submittedName>
        <fullName evidence="1">Uncharacterized protein</fullName>
    </submittedName>
</protein>
<dbReference type="EMBL" id="KL198017">
    <property type="protein sequence ID" value="KDQ20555.1"/>
    <property type="molecule type" value="Genomic_DNA"/>
</dbReference>
<feature type="non-terminal residue" evidence="1">
    <location>
        <position position="1"/>
    </location>
</feature>
<dbReference type="SUPFAM" id="SSF52540">
    <property type="entry name" value="P-loop containing nucleoside triphosphate hydrolases"/>
    <property type="match status" value="1"/>
</dbReference>
<gene>
    <name evidence="1" type="ORF">BOTBODRAFT_95966</name>
</gene>
<evidence type="ECO:0000313" key="2">
    <source>
        <dbReference type="Proteomes" id="UP000027195"/>
    </source>
</evidence>
<sequence>EIMSEQDVSQREIKRPERFRILIIGRANAGKTTILRAVCGAEGEPDVYDRDGNKVRGFAPPITHTYTFSQRGEHNVEHSLMFPSSPGFVFHDSRGFESGAVDELELVRKFIQDKASLGSMSNQLHAIW</sequence>
<feature type="non-terminal residue" evidence="1">
    <location>
        <position position="128"/>
    </location>
</feature>
<keyword evidence="2" id="KW-1185">Reference proteome</keyword>
<dbReference type="Proteomes" id="UP000027195">
    <property type="component" value="Unassembled WGS sequence"/>
</dbReference>